<evidence type="ECO:0000313" key="12">
    <source>
        <dbReference type="Proteomes" id="UP000007305"/>
    </source>
</evidence>
<dbReference type="Pfam" id="PF04145">
    <property type="entry name" value="Ctr"/>
    <property type="match status" value="1"/>
</dbReference>
<dbReference type="AlphaFoldDB" id="A0A804M9J6"/>
<evidence type="ECO:0000256" key="5">
    <source>
        <dbReference type="ARBA" id="ARBA00022989"/>
    </source>
</evidence>
<dbReference type="CDD" id="cd18787">
    <property type="entry name" value="SF2_C_DEAD"/>
    <property type="match status" value="1"/>
</dbReference>
<dbReference type="GO" id="GO:0016020">
    <property type="term" value="C:membrane"/>
    <property type="evidence" value="ECO:0007669"/>
    <property type="project" value="UniProtKB-SubCell"/>
</dbReference>
<keyword evidence="2 8" id="KW-0812">Transmembrane</keyword>
<keyword evidence="3 8" id="KW-0187">Copper transport</keyword>
<keyword evidence="8" id="KW-0813">Transport</keyword>
<dbReference type="InParanoid" id="A0A804M9J6"/>
<dbReference type="GO" id="GO:0003724">
    <property type="term" value="F:RNA helicase activity"/>
    <property type="evidence" value="ECO:0000318"/>
    <property type="project" value="GO_Central"/>
</dbReference>
<keyword evidence="6 8" id="KW-0186">Copper</keyword>
<name>A0A804M9J6_MAIZE</name>
<reference evidence="11" key="3">
    <citation type="submission" date="2021-05" db="UniProtKB">
        <authorList>
            <consortium name="EnsemblPlants"/>
        </authorList>
    </citation>
    <scope>IDENTIFICATION</scope>
    <source>
        <strain evidence="11">cv. B73</strain>
    </source>
</reference>
<organism evidence="11 12">
    <name type="scientific">Zea mays</name>
    <name type="common">Maize</name>
    <dbReference type="NCBI Taxonomy" id="4577"/>
    <lineage>
        <taxon>Eukaryota</taxon>
        <taxon>Viridiplantae</taxon>
        <taxon>Streptophyta</taxon>
        <taxon>Embryophyta</taxon>
        <taxon>Tracheophyta</taxon>
        <taxon>Spermatophyta</taxon>
        <taxon>Magnoliopsida</taxon>
        <taxon>Liliopsida</taxon>
        <taxon>Poales</taxon>
        <taxon>Poaceae</taxon>
        <taxon>PACMAD clade</taxon>
        <taxon>Panicoideae</taxon>
        <taxon>Andropogonodae</taxon>
        <taxon>Andropogoneae</taxon>
        <taxon>Tripsacinae</taxon>
        <taxon>Zea</taxon>
    </lineage>
</organism>
<dbReference type="Pfam" id="PF00271">
    <property type="entry name" value="Helicase_C"/>
    <property type="match status" value="1"/>
</dbReference>
<dbReference type="InterPro" id="IPR027417">
    <property type="entry name" value="P-loop_NTPase"/>
</dbReference>
<keyword evidence="12" id="KW-1185">Reference proteome</keyword>
<evidence type="ECO:0000259" key="10">
    <source>
        <dbReference type="PROSITE" id="PS51194"/>
    </source>
</evidence>
<keyword evidence="4" id="KW-0694">RNA-binding</keyword>
<keyword evidence="5 8" id="KW-1133">Transmembrane helix</keyword>
<evidence type="ECO:0000256" key="3">
    <source>
        <dbReference type="ARBA" id="ARBA00022796"/>
    </source>
</evidence>
<dbReference type="EnsemblPlants" id="Zm00001eb068890_T001">
    <property type="protein sequence ID" value="Zm00001eb068890_P001"/>
    <property type="gene ID" value="Zm00001eb068890"/>
</dbReference>
<reference evidence="11" key="2">
    <citation type="submission" date="2019-07" db="EMBL/GenBank/DDBJ databases">
        <authorList>
            <person name="Seetharam A."/>
            <person name="Woodhouse M."/>
            <person name="Cannon E."/>
        </authorList>
    </citation>
    <scope>NUCLEOTIDE SEQUENCE [LARGE SCALE GENOMIC DNA]</scope>
    <source>
        <strain evidence="11">cv. B73</strain>
    </source>
</reference>
<dbReference type="InterPro" id="IPR007274">
    <property type="entry name" value="Cop_transporter"/>
</dbReference>
<dbReference type="SUPFAM" id="SSF52540">
    <property type="entry name" value="P-loop containing nucleoside triphosphate hydrolases"/>
    <property type="match status" value="1"/>
</dbReference>
<dbReference type="InterPro" id="IPR001650">
    <property type="entry name" value="Helicase_C-like"/>
</dbReference>
<proteinExistence type="inferred from homology"/>
<feature type="domain" description="Helicase C-terminal" evidence="10">
    <location>
        <begin position="1"/>
        <end position="138"/>
    </location>
</feature>
<accession>A0A804M9J6</accession>
<sequence length="433" mass="45054">MAARVMDPKKQYRGELKGRRGQAGRPEGESESVLSASLRGVAGYGRMEAAAETEAPILVATDVAALGLDIKDIRVVINYDFPTGIEDYVHRIGRTGRDGATGVSYTFFSEQDWSHAGDLVKLLQGANQHVPPQLRDMAAHSASGGPRNEAAGMSRWDGPGGSHFEPGVGGSVGYGGVREGPGGFGGREGPGGFGVRESPAMLWWSRSRSRNRSWSRNRSRSSSRSRSRSKSRDHGAAPERRPWARSGFDVLPPATGAAGPAPAPVPGPAAPPVPALAAQQSLADTSSMSPMSPGGIVQPAVAPLICELRKSVVAAFYQYLEALRVRVKLVAGGGAKPAPSSIPPPAGSDSRTPLLAPAFAAVVGHWPARLAVAAMFGVNSGLGYLFMLAVMSFNGGVFVAVVVGLALGYLACSSGRTAGRTAVCTMSERSTII</sequence>
<feature type="compositionally biased region" description="Basic and acidic residues" evidence="9">
    <location>
        <begin position="1"/>
        <end position="18"/>
    </location>
</feature>
<feature type="region of interest" description="Disordered" evidence="9">
    <location>
        <begin position="137"/>
        <end position="290"/>
    </location>
</feature>
<feature type="region of interest" description="Disordered" evidence="9">
    <location>
        <begin position="1"/>
        <end position="32"/>
    </location>
</feature>
<evidence type="ECO:0000256" key="1">
    <source>
        <dbReference type="ARBA" id="ARBA00006921"/>
    </source>
</evidence>
<evidence type="ECO:0000256" key="4">
    <source>
        <dbReference type="ARBA" id="ARBA00022884"/>
    </source>
</evidence>
<evidence type="ECO:0000256" key="8">
    <source>
        <dbReference type="RuleBase" id="RU367022"/>
    </source>
</evidence>
<feature type="compositionally biased region" description="Polar residues" evidence="9">
    <location>
        <begin position="279"/>
        <end position="290"/>
    </location>
</feature>
<comment type="similarity">
    <text evidence="1 8">Belongs to the copper transporter (Ctr) (TC 1.A.56) family. SLC31A subfamily.</text>
</comment>
<feature type="compositionally biased region" description="Low complexity" evidence="9">
    <location>
        <begin position="250"/>
        <end position="260"/>
    </location>
</feature>
<protein>
    <recommendedName>
        <fullName evidence="8">Copper transport protein</fullName>
    </recommendedName>
</protein>
<keyword evidence="7 8" id="KW-0472">Membrane</keyword>
<dbReference type="GO" id="GO:0005737">
    <property type="term" value="C:cytoplasm"/>
    <property type="evidence" value="ECO:0000318"/>
    <property type="project" value="GO_Central"/>
</dbReference>
<evidence type="ECO:0000313" key="11">
    <source>
        <dbReference type="EnsemblPlants" id="Zm00001eb068890_P001"/>
    </source>
</evidence>
<dbReference type="Gramene" id="Zm00001eb068890_T001">
    <property type="protein sequence ID" value="Zm00001eb068890_P001"/>
    <property type="gene ID" value="Zm00001eb068890"/>
</dbReference>
<dbReference type="SMART" id="SM00490">
    <property type="entry name" value="HELICc"/>
    <property type="match status" value="1"/>
</dbReference>
<dbReference type="PANTHER" id="PTHR47958">
    <property type="entry name" value="ATP-DEPENDENT RNA HELICASE DBP3"/>
    <property type="match status" value="1"/>
</dbReference>
<feature type="transmembrane region" description="Helical" evidence="8">
    <location>
        <begin position="384"/>
        <end position="410"/>
    </location>
</feature>
<evidence type="ECO:0000256" key="2">
    <source>
        <dbReference type="ARBA" id="ARBA00022692"/>
    </source>
</evidence>
<evidence type="ECO:0000256" key="6">
    <source>
        <dbReference type="ARBA" id="ARBA00023008"/>
    </source>
</evidence>
<feature type="compositionally biased region" description="Gly residues" evidence="9">
    <location>
        <begin position="167"/>
        <end position="194"/>
    </location>
</feature>
<feature type="compositionally biased region" description="Basic and acidic residues" evidence="9">
    <location>
        <begin position="230"/>
        <end position="242"/>
    </location>
</feature>
<feature type="compositionally biased region" description="Basic residues" evidence="9">
    <location>
        <begin position="207"/>
        <end position="229"/>
    </location>
</feature>
<keyword evidence="8" id="KW-0406">Ion transport</keyword>
<dbReference type="Proteomes" id="UP000007305">
    <property type="component" value="Chromosome 2"/>
</dbReference>
<dbReference type="GO" id="GO:0005375">
    <property type="term" value="F:copper ion transmembrane transporter activity"/>
    <property type="evidence" value="ECO:0007669"/>
    <property type="project" value="UniProtKB-UniRule"/>
</dbReference>
<feature type="compositionally biased region" description="Pro residues" evidence="9">
    <location>
        <begin position="261"/>
        <end position="274"/>
    </location>
</feature>
<dbReference type="GO" id="GO:0005634">
    <property type="term" value="C:nucleus"/>
    <property type="evidence" value="ECO:0000318"/>
    <property type="project" value="GO_Central"/>
</dbReference>
<evidence type="ECO:0000256" key="9">
    <source>
        <dbReference type="SAM" id="MobiDB-lite"/>
    </source>
</evidence>
<evidence type="ECO:0000256" key="7">
    <source>
        <dbReference type="ARBA" id="ARBA00023136"/>
    </source>
</evidence>
<comment type="subcellular location">
    <subcellularLocation>
        <location evidence="8">Membrane</location>
        <topology evidence="8">Multi-pass membrane protein</topology>
    </subcellularLocation>
</comment>
<reference evidence="12" key="1">
    <citation type="submission" date="2015-12" db="EMBL/GenBank/DDBJ databases">
        <title>Update maize B73 reference genome by single molecule sequencing technologies.</title>
        <authorList>
            <consortium name="Maize Genome Sequencing Project"/>
            <person name="Ware D."/>
        </authorList>
    </citation>
    <scope>NUCLEOTIDE SEQUENCE [LARGE SCALE GENOMIC DNA]</scope>
    <source>
        <strain evidence="12">cv. B73</strain>
    </source>
</reference>
<dbReference type="GO" id="GO:1990904">
    <property type="term" value="C:ribonucleoprotein complex"/>
    <property type="evidence" value="ECO:0000318"/>
    <property type="project" value="GO_Central"/>
</dbReference>
<dbReference type="Gene3D" id="3.40.50.300">
    <property type="entry name" value="P-loop containing nucleotide triphosphate hydrolases"/>
    <property type="match status" value="1"/>
</dbReference>
<dbReference type="PROSITE" id="PS51194">
    <property type="entry name" value="HELICASE_CTER"/>
    <property type="match status" value="1"/>
</dbReference>
<dbReference type="GO" id="GO:0003729">
    <property type="term" value="F:mRNA binding"/>
    <property type="evidence" value="ECO:0000318"/>
    <property type="project" value="GO_Central"/>
</dbReference>